<dbReference type="PaxDb" id="4097-A0A1S4AHL9"/>
<dbReference type="AlphaFoldDB" id="A0A1S4AHL9"/>
<dbReference type="OrthoDB" id="10595603at2759"/>
<accession>A0A1S4AHL9</accession>
<proteinExistence type="predicted"/>
<name>A0A1S4AHL9_TOBAC</name>
<reference evidence="2" key="1">
    <citation type="submission" date="2025-08" db="UniProtKB">
        <authorList>
            <consortium name="RefSeq"/>
        </authorList>
    </citation>
    <scope>IDENTIFICATION</scope>
</reference>
<protein>
    <submittedName>
        <fullName evidence="2">Uncharacterized protein</fullName>
    </submittedName>
</protein>
<evidence type="ECO:0000256" key="1">
    <source>
        <dbReference type="SAM" id="MobiDB-lite"/>
    </source>
</evidence>
<sequence length="274" mass="28489">MEAADRDAIPGQTGAASTVSKLDDNAGDNLGAAEVKNLKATVALKGAWDRDTAGVAEPTTDPATNAKNHEINVFVGQKSGIEAAITCSNVGATIALNITGYLTTVGDPKTNVAADIVGRSSGIKATVVHVEGQVSNNPRQNATVPCNSDTKSKKWVVVNKSTNKKQATGAQNHIVPSNVIGVSNSFDALVNEGEHVTKEAENTGQQMDDDTRSIVGKTSSTAMLMNTTSKNGQPQAPGSNSQQQTSTNTGDRIIISNDIILVDAQKAETLFQCS</sequence>
<gene>
    <name evidence="2" type="primary">LOC107797536</name>
</gene>
<organism evidence="2">
    <name type="scientific">Nicotiana tabacum</name>
    <name type="common">Common tobacco</name>
    <dbReference type="NCBI Taxonomy" id="4097"/>
    <lineage>
        <taxon>Eukaryota</taxon>
        <taxon>Viridiplantae</taxon>
        <taxon>Streptophyta</taxon>
        <taxon>Embryophyta</taxon>
        <taxon>Tracheophyta</taxon>
        <taxon>Spermatophyta</taxon>
        <taxon>Magnoliopsida</taxon>
        <taxon>eudicotyledons</taxon>
        <taxon>Gunneridae</taxon>
        <taxon>Pentapetalae</taxon>
        <taxon>asterids</taxon>
        <taxon>lamiids</taxon>
        <taxon>Solanales</taxon>
        <taxon>Solanaceae</taxon>
        <taxon>Nicotianoideae</taxon>
        <taxon>Nicotianeae</taxon>
        <taxon>Nicotiana</taxon>
    </lineage>
</organism>
<feature type="region of interest" description="Disordered" evidence="1">
    <location>
        <begin position="1"/>
        <end position="22"/>
    </location>
</feature>
<dbReference type="KEGG" id="nta:107797536"/>
<evidence type="ECO:0000313" key="2">
    <source>
        <dbReference type="RefSeq" id="XP_016475923.1"/>
    </source>
</evidence>
<feature type="region of interest" description="Disordered" evidence="1">
    <location>
        <begin position="225"/>
        <end position="248"/>
    </location>
</feature>
<dbReference type="RefSeq" id="XP_016475923.1">
    <property type="nucleotide sequence ID" value="XM_016620437.1"/>
</dbReference>